<evidence type="ECO:0000259" key="2">
    <source>
        <dbReference type="Pfam" id="PF24855"/>
    </source>
</evidence>
<feature type="domain" description="DUF7729" evidence="2">
    <location>
        <begin position="322"/>
        <end position="404"/>
    </location>
</feature>
<reference evidence="3" key="1">
    <citation type="submission" date="2013-11" db="EMBL/GenBank/DDBJ databases">
        <title>Genome sequence of the fusiform rust pathogen reveals effectors for host alternation and coevolution with pine.</title>
        <authorList>
            <consortium name="DOE Joint Genome Institute"/>
            <person name="Smith K."/>
            <person name="Pendleton A."/>
            <person name="Kubisiak T."/>
            <person name="Anderson C."/>
            <person name="Salamov A."/>
            <person name="Aerts A."/>
            <person name="Riley R."/>
            <person name="Clum A."/>
            <person name="Lindquist E."/>
            <person name="Ence D."/>
            <person name="Campbell M."/>
            <person name="Kronenberg Z."/>
            <person name="Feau N."/>
            <person name="Dhillon B."/>
            <person name="Hamelin R."/>
            <person name="Burleigh J."/>
            <person name="Smith J."/>
            <person name="Yandell M."/>
            <person name="Nelson C."/>
            <person name="Grigoriev I."/>
            <person name="Davis J."/>
        </authorList>
    </citation>
    <scope>NUCLEOTIDE SEQUENCE</scope>
    <source>
        <strain evidence="3">G11</strain>
    </source>
</reference>
<evidence type="ECO:0000313" key="4">
    <source>
        <dbReference type="Proteomes" id="UP000886653"/>
    </source>
</evidence>
<dbReference type="Pfam" id="PF24855">
    <property type="entry name" value="DUF7729"/>
    <property type="match status" value="2"/>
</dbReference>
<keyword evidence="4" id="KW-1185">Reference proteome</keyword>
<dbReference type="PANTHER" id="PTHR39460">
    <property type="entry name" value="EXPRESSED PROTEIN"/>
    <property type="match status" value="1"/>
</dbReference>
<evidence type="ECO:0000313" key="3">
    <source>
        <dbReference type="EMBL" id="KAG0142109.1"/>
    </source>
</evidence>
<organism evidence="3 4">
    <name type="scientific">Cronartium quercuum f. sp. fusiforme G11</name>
    <dbReference type="NCBI Taxonomy" id="708437"/>
    <lineage>
        <taxon>Eukaryota</taxon>
        <taxon>Fungi</taxon>
        <taxon>Dikarya</taxon>
        <taxon>Basidiomycota</taxon>
        <taxon>Pucciniomycotina</taxon>
        <taxon>Pucciniomycetes</taxon>
        <taxon>Pucciniales</taxon>
        <taxon>Coleosporiaceae</taxon>
        <taxon>Cronartium</taxon>
    </lineage>
</organism>
<gene>
    <name evidence="3" type="ORF">CROQUDRAFT_252322</name>
</gene>
<dbReference type="PANTHER" id="PTHR39460:SF1">
    <property type="entry name" value="C6 TRANSCRIPTION FACTOR"/>
    <property type="match status" value="1"/>
</dbReference>
<evidence type="ECO:0000256" key="1">
    <source>
        <dbReference type="SAM" id="MobiDB-lite"/>
    </source>
</evidence>
<sequence length="435" mass="46525">MTSLSPAASRLLSRRRRSNTTKTVAAALLVFLPSGSAHPLLSGDLSSSLTYWPDTPSPVSSPEIESEPFNIQPDLHSPLSSQSQSISFIESPINKIRINNNPSSTIISMPDNQLYLAPRNNLVKRDSLANDGKPNEPSSSFPRPFDTSLGSHFEGSTCGPFIERMITDAQFLACHPFSLLLSTSNGFFHSLRGSPGAPTLTTVLENTCNANEEACGILIDRYAARISGSDACGTELEGRNTLALEAFRGLQNFRLMRAAGCMQFTTGTTTSSNSSKLHPIASNGAQSTPTRSVINQTSINFSSFSTNITTTTTISSATPNSTTQSSQKQYCFEAAAKSKTPDDLYYYYLPGGTSLPSGTQPSCDTCTQNLMRLYSTAAANLTIHDTYPAARTVTNAACGPGFAPVPTSDRSTSSTRSLQVPIMSVLLSLLFSAFL</sequence>
<feature type="region of interest" description="Disordered" evidence="1">
    <location>
        <begin position="270"/>
        <end position="289"/>
    </location>
</feature>
<protein>
    <recommendedName>
        <fullName evidence="2">DUF7729 domain-containing protein</fullName>
    </recommendedName>
</protein>
<comment type="caution">
    <text evidence="3">The sequence shown here is derived from an EMBL/GenBank/DDBJ whole genome shotgun (WGS) entry which is preliminary data.</text>
</comment>
<accession>A0A9P6N9I8</accession>
<proteinExistence type="predicted"/>
<dbReference type="AlphaFoldDB" id="A0A9P6N9I8"/>
<feature type="region of interest" description="Disordered" evidence="1">
    <location>
        <begin position="125"/>
        <end position="146"/>
    </location>
</feature>
<name>A0A9P6N9I8_9BASI</name>
<dbReference type="EMBL" id="MU167360">
    <property type="protein sequence ID" value="KAG0142109.1"/>
    <property type="molecule type" value="Genomic_DNA"/>
</dbReference>
<dbReference type="OrthoDB" id="2564812at2759"/>
<feature type="domain" description="DUF7729" evidence="2">
    <location>
        <begin position="140"/>
        <end position="265"/>
    </location>
</feature>
<dbReference type="Proteomes" id="UP000886653">
    <property type="component" value="Unassembled WGS sequence"/>
</dbReference>
<dbReference type="InterPro" id="IPR056146">
    <property type="entry name" value="DUF7729"/>
</dbReference>